<dbReference type="Proteomes" id="UP000234667">
    <property type="component" value="Unassembled WGS sequence"/>
</dbReference>
<accession>A0A2J5PM26</accession>
<sequence>MEWIIGIIVLVFLAKLFKPSRCDVCGTGFKRNYYTWKIDGKKQHLCPNCNSKMKKRKSDISFKDRFG</sequence>
<protein>
    <submittedName>
        <fullName evidence="1">Uncharacterized protein</fullName>
    </submittedName>
</protein>
<proteinExistence type="predicted"/>
<dbReference type="AlphaFoldDB" id="A0A2J5PM26"/>
<evidence type="ECO:0000313" key="1">
    <source>
        <dbReference type="EMBL" id="PLO67032.1"/>
    </source>
</evidence>
<reference evidence="1 2" key="2">
    <citation type="submission" date="2018-01" db="EMBL/GenBank/DDBJ databases">
        <title>Genomic study of Klebsiella pneumoniae.</title>
        <authorList>
            <person name="Yang Y."/>
            <person name="Bicalho R."/>
        </authorList>
    </citation>
    <scope>NUCLEOTIDE SEQUENCE [LARGE SCALE GENOMIC DNA]</scope>
    <source>
        <strain evidence="1 2">A10</strain>
    </source>
</reference>
<dbReference type="RefSeq" id="WP_004196825.1">
    <property type="nucleotide sequence ID" value="NZ_CABHEL010000004.1"/>
</dbReference>
<gene>
    <name evidence="1" type="ORF">CWN49_19615</name>
</gene>
<organism evidence="1 2">
    <name type="scientific">Klebsiella michiganensis</name>
    <dbReference type="NCBI Taxonomy" id="1134687"/>
    <lineage>
        <taxon>Bacteria</taxon>
        <taxon>Pseudomonadati</taxon>
        <taxon>Pseudomonadota</taxon>
        <taxon>Gammaproteobacteria</taxon>
        <taxon>Enterobacterales</taxon>
        <taxon>Enterobacteriaceae</taxon>
        <taxon>Klebsiella/Raoultella group</taxon>
        <taxon>Klebsiella</taxon>
    </lineage>
</organism>
<dbReference type="EMBL" id="PIDR01000657">
    <property type="protein sequence ID" value="PLO67032.1"/>
    <property type="molecule type" value="Genomic_DNA"/>
</dbReference>
<reference evidence="1 2" key="1">
    <citation type="submission" date="2017-11" db="EMBL/GenBank/DDBJ databases">
        <authorList>
            <person name="Han C.G."/>
        </authorList>
    </citation>
    <scope>NUCLEOTIDE SEQUENCE [LARGE SCALE GENOMIC DNA]</scope>
    <source>
        <strain evidence="1 2">A10</strain>
    </source>
</reference>
<name>A0A2J5PM26_9ENTR</name>
<evidence type="ECO:0000313" key="2">
    <source>
        <dbReference type="Proteomes" id="UP000234667"/>
    </source>
</evidence>
<comment type="caution">
    <text evidence="1">The sequence shown here is derived from an EMBL/GenBank/DDBJ whole genome shotgun (WGS) entry which is preliminary data.</text>
</comment>